<dbReference type="PANTHER" id="PTHR16631">
    <property type="entry name" value="GLUCAN 1,3-BETA-GLUCOSIDASE"/>
    <property type="match status" value="1"/>
</dbReference>
<gene>
    <name evidence="7" type="ORF">OHK93_001282</name>
</gene>
<evidence type="ECO:0000313" key="8">
    <source>
        <dbReference type="Proteomes" id="UP001161017"/>
    </source>
</evidence>
<dbReference type="Proteomes" id="UP001161017">
    <property type="component" value="Unassembled WGS sequence"/>
</dbReference>
<evidence type="ECO:0000256" key="1">
    <source>
        <dbReference type="ARBA" id="ARBA00000382"/>
    </source>
</evidence>
<keyword evidence="8" id="KW-1185">Reference proteome</keyword>
<sequence>MYSLIASIGLAFTLPLLSSAWIKSPVAGPIRGFNYDSTTADDFRTRFTTAYKLAGVEGGFNSARLYTMIAPGASAANPAPLLDVFQPAIDTKTSLLLGLYCSAGDAAFNNELSALKTALGQYGDSFKDLVVGISVGSEDLYRTSVKGTPMDNGAGDSVDNIKRYIGLVRQILVADGRGFDKTIPVGHVDTWQIWQDPTAAGALISTVDFIGLDGYPYWQNASADDVGAFTDGLAAVTNTANNQGGVPVWVTETGFPNAGDTRGPAVPSTANAAIFWQNIGCQQLFGKVSTWWYILSDGPAAPGKPSFGITDAATNVNAMFDLKCGS</sequence>
<dbReference type="SUPFAM" id="SSF51445">
    <property type="entry name" value="(Trans)glycosidases"/>
    <property type="match status" value="1"/>
</dbReference>
<dbReference type="GO" id="GO:0042973">
    <property type="term" value="F:glucan endo-1,3-beta-D-glucosidase activity"/>
    <property type="evidence" value="ECO:0007669"/>
    <property type="project" value="UniProtKB-EC"/>
</dbReference>
<protein>
    <recommendedName>
        <fullName evidence="4">glucan endo-1,3-beta-D-glucosidase</fullName>
        <ecNumber evidence="4">3.2.1.39</ecNumber>
    </recommendedName>
</protein>
<accession>A0AA43TZC3</accession>
<name>A0AA43TZC3_9LECA</name>
<dbReference type="GO" id="GO:0071555">
    <property type="term" value="P:cell wall organization"/>
    <property type="evidence" value="ECO:0007669"/>
    <property type="project" value="TreeGrafter"/>
</dbReference>
<feature type="signal peptide" evidence="6">
    <location>
        <begin position="1"/>
        <end position="19"/>
    </location>
</feature>
<evidence type="ECO:0000256" key="5">
    <source>
        <dbReference type="ARBA" id="ARBA00022801"/>
    </source>
</evidence>
<keyword evidence="6" id="KW-0732">Signal</keyword>
<dbReference type="AlphaFoldDB" id="A0AA43TZC3"/>
<organism evidence="7 8">
    <name type="scientific">Ramalina farinacea</name>
    <dbReference type="NCBI Taxonomy" id="258253"/>
    <lineage>
        <taxon>Eukaryota</taxon>
        <taxon>Fungi</taxon>
        <taxon>Dikarya</taxon>
        <taxon>Ascomycota</taxon>
        <taxon>Pezizomycotina</taxon>
        <taxon>Lecanoromycetes</taxon>
        <taxon>OSLEUM clade</taxon>
        <taxon>Lecanoromycetidae</taxon>
        <taxon>Lecanorales</taxon>
        <taxon>Lecanorineae</taxon>
        <taxon>Ramalinaceae</taxon>
        <taxon>Ramalina</taxon>
    </lineage>
</organism>
<comment type="similarity">
    <text evidence="3">Belongs to the glycosyl hydrolase 17 family.</text>
</comment>
<dbReference type="GO" id="GO:0009277">
    <property type="term" value="C:fungal-type cell wall"/>
    <property type="evidence" value="ECO:0007669"/>
    <property type="project" value="TreeGrafter"/>
</dbReference>
<evidence type="ECO:0000256" key="4">
    <source>
        <dbReference type="ARBA" id="ARBA00012780"/>
    </source>
</evidence>
<dbReference type="PANTHER" id="PTHR16631:SF13">
    <property type="entry name" value="GLUCAN ENDO-1,3-BETA-GLUCOSIDASE EGLC-RELATED"/>
    <property type="match status" value="1"/>
</dbReference>
<comment type="subcellular location">
    <subcellularLocation>
        <location evidence="2">Cell envelope</location>
    </subcellularLocation>
</comment>
<dbReference type="Gene3D" id="3.20.20.80">
    <property type="entry name" value="Glycosidases"/>
    <property type="match status" value="1"/>
</dbReference>
<dbReference type="EC" id="3.2.1.39" evidence="4"/>
<evidence type="ECO:0000256" key="3">
    <source>
        <dbReference type="ARBA" id="ARBA00008773"/>
    </source>
</evidence>
<feature type="chain" id="PRO_5041429914" description="glucan endo-1,3-beta-D-glucosidase" evidence="6">
    <location>
        <begin position="20"/>
        <end position="326"/>
    </location>
</feature>
<dbReference type="GO" id="GO:0009986">
    <property type="term" value="C:cell surface"/>
    <property type="evidence" value="ECO:0007669"/>
    <property type="project" value="TreeGrafter"/>
</dbReference>
<reference evidence="7" key="1">
    <citation type="journal article" date="2023" name="Genome Biol. Evol.">
        <title>First Whole Genome Sequence and Flow Cytometry Genome Size Data for the Lichen-Forming Fungus Ramalina farinacea (Ascomycota).</title>
        <authorList>
            <person name="Llewellyn T."/>
            <person name="Mian S."/>
            <person name="Hill R."/>
            <person name="Leitch I.J."/>
            <person name="Gaya E."/>
        </authorList>
    </citation>
    <scope>NUCLEOTIDE SEQUENCE</scope>
    <source>
        <strain evidence="7">LIQ254RAFAR</strain>
    </source>
</reference>
<proteinExistence type="inferred from homology"/>
<comment type="catalytic activity">
    <reaction evidence="1">
        <text>Hydrolysis of (1-&gt;3)-beta-D-glucosidic linkages in (1-&gt;3)-beta-D-glucans.</text>
        <dbReference type="EC" id="3.2.1.39"/>
    </reaction>
</comment>
<dbReference type="EMBL" id="JAPUFD010000011">
    <property type="protein sequence ID" value="MDI1490082.1"/>
    <property type="molecule type" value="Genomic_DNA"/>
</dbReference>
<evidence type="ECO:0000313" key="7">
    <source>
        <dbReference type="EMBL" id="MDI1490082.1"/>
    </source>
</evidence>
<dbReference type="InterPro" id="IPR017853">
    <property type="entry name" value="GH"/>
</dbReference>
<dbReference type="GO" id="GO:0005576">
    <property type="term" value="C:extracellular region"/>
    <property type="evidence" value="ECO:0007669"/>
    <property type="project" value="TreeGrafter"/>
</dbReference>
<dbReference type="InterPro" id="IPR050732">
    <property type="entry name" value="Beta-glucan_modifiers"/>
</dbReference>
<evidence type="ECO:0000256" key="2">
    <source>
        <dbReference type="ARBA" id="ARBA00004196"/>
    </source>
</evidence>
<keyword evidence="5" id="KW-0378">Hydrolase</keyword>
<comment type="caution">
    <text evidence="7">The sequence shown here is derived from an EMBL/GenBank/DDBJ whole genome shotgun (WGS) entry which is preliminary data.</text>
</comment>
<evidence type="ECO:0000256" key="6">
    <source>
        <dbReference type="SAM" id="SignalP"/>
    </source>
</evidence>